<dbReference type="OrthoDB" id="9811523at2"/>
<protein>
    <submittedName>
        <fullName evidence="2">GNAT family N-acetyltransferase</fullName>
    </submittedName>
</protein>
<dbReference type="InterPro" id="IPR051531">
    <property type="entry name" value="N-acetyltransferase"/>
</dbReference>
<dbReference type="RefSeq" id="WP_144089465.1">
    <property type="nucleotide sequence ID" value="NZ_VMHE01000028.1"/>
</dbReference>
<dbReference type="InterPro" id="IPR016181">
    <property type="entry name" value="Acyl_CoA_acyltransferase"/>
</dbReference>
<dbReference type="AlphaFoldDB" id="A0A556P9W4"/>
<evidence type="ECO:0000259" key="1">
    <source>
        <dbReference type="PROSITE" id="PS51186"/>
    </source>
</evidence>
<accession>A0A556P9W4</accession>
<sequence>MFPTLETERLILRELTDKDAENIFACFSNEDVTRFYGQETLKNVEEAVKIVDIFSKNYREQRGIRWGIERKDTQGIIGTIGFNAWLPKHKRAEIGYEIHPQQWRKGYTSEAVSQVISYGFDVMGLARIGAVVFIENEASNKLLGKAGFQQEGVLRNYMYQGGKPYDTYVYSLLRE</sequence>
<dbReference type="GO" id="GO:0008999">
    <property type="term" value="F:protein-N-terminal-alanine acetyltransferase activity"/>
    <property type="evidence" value="ECO:0007669"/>
    <property type="project" value="TreeGrafter"/>
</dbReference>
<dbReference type="InterPro" id="IPR000182">
    <property type="entry name" value="GNAT_dom"/>
</dbReference>
<dbReference type="PANTHER" id="PTHR43792:SF9">
    <property type="entry name" value="RIBOSOMAL-PROTEIN-ALANINE ACETYLTRANSFERASE"/>
    <property type="match status" value="1"/>
</dbReference>
<evidence type="ECO:0000313" key="3">
    <source>
        <dbReference type="Proteomes" id="UP000316425"/>
    </source>
</evidence>
<dbReference type="GO" id="GO:0005737">
    <property type="term" value="C:cytoplasm"/>
    <property type="evidence" value="ECO:0007669"/>
    <property type="project" value="TreeGrafter"/>
</dbReference>
<dbReference type="Gene3D" id="3.40.630.30">
    <property type="match status" value="1"/>
</dbReference>
<keyword evidence="2" id="KW-0808">Transferase</keyword>
<dbReference type="PROSITE" id="PS51186">
    <property type="entry name" value="GNAT"/>
    <property type="match status" value="1"/>
</dbReference>
<dbReference type="Proteomes" id="UP000316425">
    <property type="component" value="Unassembled WGS sequence"/>
</dbReference>
<reference evidence="2 3" key="1">
    <citation type="submission" date="2019-07" db="EMBL/GenBank/DDBJ databases">
        <title>Allobacillus sp. nov. SKP isolated from shrimp paste of Euphausiacea.</title>
        <authorList>
            <person name="Kanchanasin P."/>
            <person name="Tanasupawat S."/>
            <person name="Shi W."/>
            <person name="Wu L."/>
            <person name="Ma J."/>
        </authorList>
    </citation>
    <scope>NUCLEOTIDE SEQUENCE [LARGE SCALE GENOMIC DNA]</scope>
    <source>
        <strain evidence="2 3">SKP4-8</strain>
    </source>
</reference>
<organism evidence="2 3">
    <name type="scientific">Allobacillus salarius</name>
    <dbReference type="NCBI Taxonomy" id="1955272"/>
    <lineage>
        <taxon>Bacteria</taxon>
        <taxon>Bacillati</taxon>
        <taxon>Bacillota</taxon>
        <taxon>Bacilli</taxon>
        <taxon>Bacillales</taxon>
        <taxon>Bacillaceae</taxon>
        <taxon>Allobacillus</taxon>
    </lineage>
</organism>
<dbReference type="Pfam" id="PF13302">
    <property type="entry name" value="Acetyltransf_3"/>
    <property type="match status" value="1"/>
</dbReference>
<proteinExistence type="predicted"/>
<dbReference type="EMBL" id="VMHE01000028">
    <property type="protein sequence ID" value="TSJ61181.1"/>
    <property type="molecule type" value="Genomic_DNA"/>
</dbReference>
<gene>
    <name evidence="2" type="ORF">FPQ13_11445</name>
</gene>
<evidence type="ECO:0000313" key="2">
    <source>
        <dbReference type="EMBL" id="TSJ61181.1"/>
    </source>
</evidence>
<keyword evidence="3" id="KW-1185">Reference proteome</keyword>
<comment type="caution">
    <text evidence="2">The sequence shown here is derived from an EMBL/GenBank/DDBJ whole genome shotgun (WGS) entry which is preliminary data.</text>
</comment>
<dbReference type="PANTHER" id="PTHR43792">
    <property type="entry name" value="GNAT FAMILY, PUTATIVE (AFU_ORTHOLOGUE AFUA_3G00765)-RELATED-RELATED"/>
    <property type="match status" value="1"/>
</dbReference>
<name>A0A556P9W4_9BACI</name>
<feature type="domain" description="N-acetyltransferase" evidence="1">
    <location>
        <begin position="10"/>
        <end position="175"/>
    </location>
</feature>
<dbReference type="SUPFAM" id="SSF55729">
    <property type="entry name" value="Acyl-CoA N-acyltransferases (Nat)"/>
    <property type="match status" value="1"/>
</dbReference>